<dbReference type="PANTHER" id="PTHR46084">
    <property type="entry name" value="PROTEIN MALE DISCOVERER 2"/>
    <property type="match status" value="1"/>
</dbReference>
<feature type="domain" description="Protein kinase" evidence="10">
    <location>
        <begin position="891"/>
        <end position="1168"/>
    </location>
</feature>
<organism evidence="12 13">
    <name type="scientific">Vanilla planifolia</name>
    <name type="common">Vanilla</name>
    <dbReference type="NCBI Taxonomy" id="51239"/>
    <lineage>
        <taxon>Eukaryota</taxon>
        <taxon>Viridiplantae</taxon>
        <taxon>Streptophyta</taxon>
        <taxon>Embryophyta</taxon>
        <taxon>Tracheophyta</taxon>
        <taxon>Spermatophyta</taxon>
        <taxon>Magnoliopsida</taxon>
        <taxon>Liliopsida</taxon>
        <taxon>Asparagales</taxon>
        <taxon>Orchidaceae</taxon>
        <taxon>Vanilloideae</taxon>
        <taxon>Vanilleae</taxon>
        <taxon>Vanilla</taxon>
    </lineage>
</organism>
<feature type="transmembrane region" description="Helical" evidence="8">
    <location>
        <begin position="819"/>
        <end position="842"/>
    </location>
</feature>
<dbReference type="GO" id="GO:0012505">
    <property type="term" value="C:endomembrane system"/>
    <property type="evidence" value="ECO:0007669"/>
    <property type="project" value="UniProtKB-SubCell"/>
</dbReference>
<sequence length="1190" mass="132459">MVRGILEVLLVGAKGLEDTDFFGSMDPYAILTCRTQEQKSSIASGKGSNPEWNEAFVFTVSDDVPELLIKLMDRDTFSKDDLVGEAKIPLEPLFLEGRIPPTIYNVVKDKEYRGEIRVGLVFIPEEMEMGERVSDAVFSIYNSLTKKGKPQGRETTVLAAFLLSSPSDVLEVVSLGTGTKCIGKSLLSANGDVVNDSHAEIIARRALLRFFYSEIARLRSSGCSANEGGGAAGASEMFLRLSIRSSGTQKYEMSPGWRLHLYITQLPCGTVGTVPSERGLKGDSSVEQGIFHELQEKLLFPIPEAVLAVQKKPGRGDATLSMSCFDKITRWNVVGIQGALLSRILDPVYISTLTIGKSKFSYEELSIANHLESILHNRVASLNSQSSEPFLENKVFVFEAYFPPKEFHQPENGTPNLMCGYSIAWNKRGLHEVILGTTGRKQGTSSKGSQYPSTESSLCKRRLLEVFMSLHQEIFNASPAEEITYLPFLHSELLPFEQLRVSAFRATIEARGIVLVGLISSDAAAPLVLECLGLVSRFRSRIHETKWNLWLSSLDVLFIDFGQLLRCWLLRERLLKIRLRFFRIGMRKTESPAIGLVWVAAELRAINLSRTSLKGFLAPELGMLNSLQELILDHNLVFGTIPKQIGMLTNLTVLDLSVNRLAGPIPSELGNLNTITKINLHFNGLTGSIPLEFSKLVNLVELRLDRNRLVGPILPTAVSYQIDHNRSINNNSHGTNLCQFPRLKIGDFSYNFLVGKIPSCLNYLPGSSFQGNCLQDEHAALQRSPQICGFPNGYGVSNGTSRHPSKKPRHHQKIQQPEWVVIIEICIVFSLIVFIITLATIACIKVKRKSNIHFLWRRNSYWKERITIALDGKMLKDVNSYSRQELQIACEDFSNIIGSSPDIVVYKGTKKDGPEIAVISLCNLEDQWTNYLELHFQSKVADMARLNHENTGKLLGYCKENNPFSRMLVFDYASNGTLYEHLHYGEGCQLSWFRRMKISLGIALGLRYLHTELHPPFIISELNSSAVYLTEDFTAKLVDFECWKTVLSKSEKSSGLISSGGGSIHNLVGSIEEPQLDVQSNIFGFGVLLLEVISRKQPFFKDGGCLVEWAAEYLQKPDEIWKLVDPDLKDVKAEELAVICSVVSLCIDPDPSKRPSMQIIAAVLENGIDISAAAVLKDSPLAWAELALAS</sequence>
<proteinExistence type="predicted"/>
<evidence type="ECO:0000256" key="5">
    <source>
        <dbReference type="ARBA" id="ARBA00022989"/>
    </source>
</evidence>
<evidence type="ECO:0000256" key="4">
    <source>
        <dbReference type="ARBA" id="ARBA00022737"/>
    </source>
</evidence>
<accession>A0A835VLF5</accession>
<feature type="domain" description="A to I editase" evidence="11">
    <location>
        <begin position="174"/>
        <end position="485"/>
    </location>
</feature>
<dbReference type="AlphaFoldDB" id="A0A835VLF5"/>
<evidence type="ECO:0000256" key="1">
    <source>
        <dbReference type="ARBA" id="ARBA00022614"/>
    </source>
</evidence>
<evidence type="ECO:0000259" key="9">
    <source>
        <dbReference type="PROSITE" id="PS50004"/>
    </source>
</evidence>
<dbReference type="SMART" id="SM00239">
    <property type="entry name" value="C2"/>
    <property type="match status" value="1"/>
</dbReference>
<dbReference type="EMBL" id="JADCNM010000001">
    <property type="protein sequence ID" value="KAG0501248.1"/>
    <property type="molecule type" value="Genomic_DNA"/>
</dbReference>
<comment type="caution">
    <text evidence="12">The sequence shown here is derived from an EMBL/GenBank/DDBJ whole genome shotgun (WGS) entry which is preliminary data.</text>
</comment>
<dbReference type="SUPFAM" id="SSF56112">
    <property type="entry name" value="Protein kinase-like (PK-like)"/>
    <property type="match status" value="1"/>
</dbReference>
<dbReference type="OrthoDB" id="676979at2759"/>
<protein>
    <submittedName>
        <fullName evidence="12">Uncharacterized protein</fullName>
    </submittedName>
</protein>
<evidence type="ECO:0000256" key="3">
    <source>
        <dbReference type="ARBA" id="ARBA00022729"/>
    </source>
</evidence>
<evidence type="ECO:0000313" key="12">
    <source>
        <dbReference type="EMBL" id="KAG0501248.1"/>
    </source>
</evidence>
<dbReference type="PROSITE" id="PS50004">
    <property type="entry name" value="C2"/>
    <property type="match status" value="1"/>
</dbReference>
<dbReference type="GO" id="GO:0005524">
    <property type="term" value="F:ATP binding"/>
    <property type="evidence" value="ECO:0007669"/>
    <property type="project" value="InterPro"/>
</dbReference>
<dbReference type="InterPro" id="IPR035892">
    <property type="entry name" value="C2_domain_sf"/>
</dbReference>
<evidence type="ECO:0000259" key="11">
    <source>
        <dbReference type="PROSITE" id="PS50141"/>
    </source>
</evidence>
<dbReference type="Gene3D" id="2.60.40.150">
    <property type="entry name" value="C2 domain"/>
    <property type="match status" value="1"/>
</dbReference>
<keyword evidence="1" id="KW-0433">Leucine-rich repeat</keyword>
<dbReference type="InterPro" id="IPR001611">
    <property type="entry name" value="Leu-rich_rpt"/>
</dbReference>
<dbReference type="Gene3D" id="3.80.10.10">
    <property type="entry name" value="Ribonuclease Inhibitor"/>
    <property type="match status" value="1"/>
</dbReference>
<name>A0A835VLF5_VANPL</name>
<keyword evidence="2 8" id="KW-0812">Transmembrane</keyword>
<reference evidence="12 13" key="1">
    <citation type="journal article" date="2020" name="Nat. Food">
        <title>A phased Vanilla planifolia genome enables genetic improvement of flavour and production.</title>
        <authorList>
            <person name="Hasing T."/>
            <person name="Tang H."/>
            <person name="Brym M."/>
            <person name="Khazi F."/>
            <person name="Huang T."/>
            <person name="Chambers A.H."/>
        </authorList>
    </citation>
    <scope>NUCLEOTIDE SEQUENCE [LARGE SCALE GENOMIC DNA]</scope>
    <source>
        <tissue evidence="12">Leaf</tissue>
    </source>
</reference>
<comment type="subcellular location">
    <subcellularLocation>
        <location evidence="7">Endomembrane system</location>
        <topology evidence="7">Single-pass type I membrane protein</topology>
    </subcellularLocation>
</comment>
<evidence type="ECO:0000259" key="10">
    <source>
        <dbReference type="PROSITE" id="PS50011"/>
    </source>
</evidence>
<feature type="domain" description="C2" evidence="9">
    <location>
        <begin position="1"/>
        <end position="103"/>
    </location>
</feature>
<evidence type="ECO:0000256" key="2">
    <source>
        <dbReference type="ARBA" id="ARBA00022692"/>
    </source>
</evidence>
<keyword evidence="5 8" id="KW-1133">Transmembrane helix</keyword>
<gene>
    <name evidence="12" type="ORF">HPP92_001320</name>
</gene>
<dbReference type="Pfam" id="PF02137">
    <property type="entry name" value="A_deamin"/>
    <property type="match status" value="1"/>
</dbReference>
<evidence type="ECO:0000256" key="8">
    <source>
        <dbReference type="SAM" id="Phobius"/>
    </source>
</evidence>
<dbReference type="InterPro" id="IPR011009">
    <property type="entry name" value="Kinase-like_dom_sf"/>
</dbReference>
<dbReference type="SMART" id="SM00552">
    <property type="entry name" value="ADEAMc"/>
    <property type="match status" value="1"/>
</dbReference>
<dbReference type="InterPro" id="IPR000719">
    <property type="entry name" value="Prot_kinase_dom"/>
</dbReference>
<dbReference type="Pfam" id="PF00560">
    <property type="entry name" value="LRR_1"/>
    <property type="match status" value="1"/>
</dbReference>
<dbReference type="SUPFAM" id="SSF52058">
    <property type="entry name" value="L domain-like"/>
    <property type="match status" value="1"/>
</dbReference>
<dbReference type="InterPro" id="IPR000008">
    <property type="entry name" value="C2_dom"/>
</dbReference>
<evidence type="ECO:0000256" key="7">
    <source>
        <dbReference type="ARBA" id="ARBA00046288"/>
    </source>
</evidence>
<dbReference type="GO" id="GO:0003723">
    <property type="term" value="F:RNA binding"/>
    <property type="evidence" value="ECO:0007669"/>
    <property type="project" value="InterPro"/>
</dbReference>
<dbReference type="GO" id="GO:0004672">
    <property type="term" value="F:protein kinase activity"/>
    <property type="evidence" value="ECO:0007669"/>
    <property type="project" value="InterPro"/>
</dbReference>
<dbReference type="GO" id="GO:0004000">
    <property type="term" value="F:adenosine deaminase activity"/>
    <property type="evidence" value="ECO:0007669"/>
    <property type="project" value="InterPro"/>
</dbReference>
<keyword evidence="3" id="KW-0732">Signal</keyword>
<dbReference type="InterPro" id="IPR002466">
    <property type="entry name" value="A_deamin"/>
</dbReference>
<dbReference type="Gene3D" id="3.30.200.20">
    <property type="entry name" value="Phosphorylase Kinase, domain 1"/>
    <property type="match status" value="1"/>
</dbReference>
<dbReference type="PANTHER" id="PTHR46084:SF41">
    <property type="entry name" value="LRR RECEPTOR-LIKE SERINE_THREONINE-PROTEIN KINASE-RELATED"/>
    <property type="match status" value="1"/>
</dbReference>
<dbReference type="Gene3D" id="1.10.510.10">
    <property type="entry name" value="Transferase(Phosphotransferase) domain 1"/>
    <property type="match status" value="1"/>
</dbReference>
<dbReference type="InterPro" id="IPR032675">
    <property type="entry name" value="LRR_dom_sf"/>
</dbReference>
<keyword evidence="6 8" id="KW-0472">Membrane</keyword>
<dbReference type="Proteomes" id="UP000639772">
    <property type="component" value="Chromosome 1"/>
</dbReference>
<evidence type="ECO:0000256" key="6">
    <source>
        <dbReference type="ARBA" id="ARBA00023136"/>
    </source>
</evidence>
<dbReference type="Pfam" id="PF00168">
    <property type="entry name" value="C2"/>
    <property type="match status" value="1"/>
</dbReference>
<dbReference type="FunFam" id="3.80.10.10:FF:000383">
    <property type="entry name" value="Leucine-rich repeat receptor protein kinase EMS1"/>
    <property type="match status" value="1"/>
</dbReference>
<dbReference type="GO" id="GO:0006396">
    <property type="term" value="P:RNA processing"/>
    <property type="evidence" value="ECO:0007669"/>
    <property type="project" value="InterPro"/>
</dbReference>
<evidence type="ECO:0000313" key="13">
    <source>
        <dbReference type="Proteomes" id="UP000639772"/>
    </source>
</evidence>
<dbReference type="Pfam" id="PF07714">
    <property type="entry name" value="PK_Tyr_Ser-Thr"/>
    <property type="match status" value="1"/>
</dbReference>
<dbReference type="PROSITE" id="PS50011">
    <property type="entry name" value="PROTEIN_KINASE_DOM"/>
    <property type="match status" value="1"/>
</dbReference>
<dbReference type="FunFam" id="3.30.200.20:FF:000489">
    <property type="entry name" value="Inactive receptor-like serine/threonine-protein kinase"/>
    <property type="match status" value="1"/>
</dbReference>
<dbReference type="InterPro" id="IPR001245">
    <property type="entry name" value="Ser-Thr/Tyr_kinase_cat_dom"/>
</dbReference>
<dbReference type="SUPFAM" id="SSF49562">
    <property type="entry name" value="C2 domain (Calcium/lipid-binding domain, CaLB)"/>
    <property type="match status" value="1"/>
</dbReference>
<keyword evidence="4" id="KW-0677">Repeat</keyword>
<dbReference type="PROSITE" id="PS50141">
    <property type="entry name" value="A_DEAMIN_EDITASE"/>
    <property type="match status" value="1"/>
</dbReference>